<dbReference type="InterPro" id="IPR013818">
    <property type="entry name" value="Lipase"/>
</dbReference>
<dbReference type="PANTHER" id="PTHR11610">
    <property type="entry name" value="LIPASE"/>
    <property type="match status" value="1"/>
</dbReference>
<evidence type="ECO:0000256" key="3">
    <source>
        <dbReference type="ARBA" id="ARBA00022525"/>
    </source>
</evidence>
<keyword evidence="7" id="KW-0732">Signal</keyword>
<evidence type="ECO:0000259" key="8">
    <source>
        <dbReference type="Pfam" id="PF00151"/>
    </source>
</evidence>
<dbReference type="EMBL" id="GBBL01000291">
    <property type="protein sequence ID" value="JAC27029.1"/>
    <property type="molecule type" value="mRNA"/>
</dbReference>
<dbReference type="GO" id="GO:0016042">
    <property type="term" value="P:lipid catabolic process"/>
    <property type="evidence" value="ECO:0007669"/>
    <property type="project" value="TreeGrafter"/>
</dbReference>
<reference evidence="9" key="1">
    <citation type="submission" date="2014-03" db="EMBL/GenBank/DDBJ databases">
        <title>The sialotranscriptome of Amblyomma triste, Amblyomma parvum and Amblyomma cajennense ticks, uncovered by 454-based RNA-seq.</title>
        <authorList>
            <person name="Garcia G.R."/>
            <person name="Gardinassi L.G."/>
            <person name="Ribeiro J.M."/>
            <person name="Anatrielo E."/>
            <person name="Ferreira B.R."/>
            <person name="Moreira H.N."/>
            <person name="Mafra C."/>
            <person name="Olegario M.M."/>
            <person name="Szabo P.J."/>
            <person name="Miranda-Santos I.K."/>
            <person name="Maruyama S.R."/>
        </authorList>
    </citation>
    <scope>NUCLEOTIDE SEQUENCE</scope>
    <source>
        <strain evidence="9">Araguapaz</strain>
        <tissue evidence="9">Salivary glands</tissue>
    </source>
</reference>
<feature type="region of interest" description="Disordered" evidence="6">
    <location>
        <begin position="452"/>
        <end position="472"/>
    </location>
</feature>
<dbReference type="CDD" id="cd00707">
    <property type="entry name" value="Pancreat_lipase_like"/>
    <property type="match status" value="1"/>
</dbReference>
<feature type="compositionally biased region" description="Polar residues" evidence="6">
    <location>
        <begin position="455"/>
        <end position="465"/>
    </location>
</feature>
<dbReference type="InterPro" id="IPR000734">
    <property type="entry name" value="TAG_lipase"/>
</dbReference>
<dbReference type="InterPro" id="IPR029058">
    <property type="entry name" value="AB_hydrolase_fold"/>
</dbReference>
<name>A0A023G033_AMBPA</name>
<feature type="region of interest" description="Disordered" evidence="6">
    <location>
        <begin position="35"/>
        <end position="55"/>
    </location>
</feature>
<evidence type="ECO:0000256" key="5">
    <source>
        <dbReference type="RuleBase" id="RU004262"/>
    </source>
</evidence>
<protein>
    <submittedName>
        <fullName evidence="9">Putative pancreatic lipase-like enzyme</fullName>
    </submittedName>
</protein>
<dbReference type="PRINTS" id="PR00821">
    <property type="entry name" value="TAGLIPASE"/>
</dbReference>
<dbReference type="InterPro" id="IPR033906">
    <property type="entry name" value="Lipase_N"/>
</dbReference>
<keyword evidence="4" id="KW-0106">Calcium</keyword>
<proteinExistence type="evidence at transcript level"/>
<keyword evidence="3" id="KW-0964">Secreted</keyword>
<dbReference type="Pfam" id="PF00151">
    <property type="entry name" value="Lipase"/>
    <property type="match status" value="1"/>
</dbReference>
<evidence type="ECO:0000256" key="6">
    <source>
        <dbReference type="SAM" id="MobiDB-lite"/>
    </source>
</evidence>
<comment type="subcellular location">
    <subcellularLocation>
        <location evidence="1">Secreted</location>
    </subcellularLocation>
</comment>
<comment type="similarity">
    <text evidence="2 5">Belongs to the AB hydrolase superfamily. Lipase family.</text>
</comment>
<dbReference type="GO" id="GO:0016298">
    <property type="term" value="F:lipase activity"/>
    <property type="evidence" value="ECO:0007669"/>
    <property type="project" value="InterPro"/>
</dbReference>
<dbReference type="GO" id="GO:0052689">
    <property type="term" value="F:carboxylic ester hydrolase activity"/>
    <property type="evidence" value="ECO:0007669"/>
    <property type="project" value="InterPro"/>
</dbReference>
<feature type="binding site" evidence="4">
    <location>
        <position position="329"/>
    </location>
    <ligand>
        <name>Ca(2+)</name>
        <dbReference type="ChEBI" id="CHEBI:29108"/>
    </ligand>
</feature>
<evidence type="ECO:0000313" key="9">
    <source>
        <dbReference type="EMBL" id="JAC27029.1"/>
    </source>
</evidence>
<dbReference type="SUPFAM" id="SSF53474">
    <property type="entry name" value="alpha/beta-Hydrolases"/>
    <property type="match status" value="1"/>
</dbReference>
<dbReference type="AlphaFoldDB" id="A0A023G033"/>
<dbReference type="Gene3D" id="3.40.50.1820">
    <property type="entry name" value="alpha/beta hydrolase"/>
    <property type="match status" value="1"/>
</dbReference>
<feature type="signal peptide" evidence="7">
    <location>
        <begin position="1"/>
        <end position="31"/>
    </location>
</feature>
<dbReference type="GO" id="GO:0005615">
    <property type="term" value="C:extracellular space"/>
    <property type="evidence" value="ECO:0007669"/>
    <property type="project" value="TreeGrafter"/>
</dbReference>
<evidence type="ECO:0000256" key="2">
    <source>
        <dbReference type="ARBA" id="ARBA00010701"/>
    </source>
</evidence>
<keyword evidence="4" id="KW-0479">Metal-binding</keyword>
<evidence type="ECO:0000256" key="4">
    <source>
        <dbReference type="PIRSR" id="PIRSR000865-2"/>
    </source>
</evidence>
<feature type="domain" description="Lipase" evidence="8">
    <location>
        <begin position="159"/>
        <end position="448"/>
    </location>
</feature>
<dbReference type="GO" id="GO:0046872">
    <property type="term" value="F:metal ion binding"/>
    <property type="evidence" value="ECO:0007669"/>
    <property type="project" value="UniProtKB-KW"/>
</dbReference>
<accession>A0A023G033</accession>
<sequence length="472" mass="51901">MRPNGGTCQRWKASTLALLCVTVVFVKFTTASHSETKTDTNGDLQEEKCDESNTEDKWNGTMTQCELRQRLSTLTKSDLEGLMEYYKDENSASSKVEPKVNKEAVIWGLLVYGISKTAQRSLIRQVLNFVLKKNRDHGCYDTVGCFYPQNRMALALGGPVAPEEATVKFYYHTNSSPAGQEINADNWEQVTGLRDRPGNPLTVIFHGFKESRDTIQVVQLKDALLKNVACDVVVADWKNEAAFPYYGKAATNSPLVGALASVLLQAMYGKLSLKPEDVYLIGFSLGAHAAGFCGRHFHRGTGKKLGRISGLEPAGLLFENTNVSLSYEDADYVDVIHTNGGDITDLKFGTWKAVGHADFYVNGGSHQPGCPGGFSQISCSHNRAWYLYIESIESRSCLFKSIPCSGGSYSYEECLNRSSSVRAQMGFYSDTSKANGTYYLETNARPPYCIAKELPSSTTPSGTEDTTAKPPR</sequence>
<feature type="chain" id="PRO_5001520344" evidence="7">
    <location>
        <begin position="32"/>
        <end position="472"/>
    </location>
</feature>
<dbReference type="PANTHER" id="PTHR11610:SF173">
    <property type="entry name" value="LIPASE DOMAIN-CONTAINING PROTEIN-RELATED"/>
    <property type="match status" value="1"/>
</dbReference>
<evidence type="ECO:0000256" key="7">
    <source>
        <dbReference type="SAM" id="SignalP"/>
    </source>
</evidence>
<evidence type="ECO:0000256" key="1">
    <source>
        <dbReference type="ARBA" id="ARBA00004613"/>
    </source>
</evidence>
<organism evidence="9">
    <name type="scientific">Amblyomma parvum</name>
    <name type="common">South American tick</name>
    <dbReference type="NCBI Taxonomy" id="251391"/>
    <lineage>
        <taxon>Eukaryota</taxon>
        <taxon>Metazoa</taxon>
        <taxon>Ecdysozoa</taxon>
        <taxon>Arthropoda</taxon>
        <taxon>Chelicerata</taxon>
        <taxon>Arachnida</taxon>
        <taxon>Acari</taxon>
        <taxon>Parasitiformes</taxon>
        <taxon>Ixodida</taxon>
        <taxon>Ixodoidea</taxon>
        <taxon>Ixodidae</taxon>
        <taxon>Amblyomminae</taxon>
        <taxon>Amblyomma</taxon>
    </lineage>
</organism>